<name>A0ACC1QU70_9HYPO</name>
<accession>A0ACC1QU70</accession>
<gene>
    <name evidence="1" type="ORF">NLG97_g5290</name>
</gene>
<sequence length="502" mass="56605">MDSADGGTDLALATAQRRKSWYPRVRTGCLTCRSRRVKCDEAKPVCERCARGGFHCRGFRQAVSSVSGASVIEVHGRLCISVPQLPKQGVIMETEPPEWDYMQAVHHYYSVIRPTLVSDVHVVTDPPFNTHRMVKPVFVLRIICTQISNASKSRGRMIEMGQDAAFSGLWNKYYQYVDKSLGIVNRCIGESGKESYESSLSNIAHLVYVDLYTTGSLWQAHISGFFAYIQLRGGIVRVIKRPSMGMDFVNAILCCMIWLNTTTPAAQRLRGADTYHDDELRAIIEFDSSVTLACPPEYAILIHHITRLRGTLSRVGVDSAVQDAAELFLASKMKLAFMFDLEKWAKEKYEESDAISKAIALADIHEIAIRLYAILTLPRHMVGKWSHGMSTASNAYHNIRTESIYERFRIVHRRVILSRVRQIWHTLTAKQEVAWPLIVAGVAAGDASLRDQDFIMDSLLEIWMSMGSSVSFILARDKLRAFWKSGKTGWEECFDEPTPSIP</sequence>
<keyword evidence="2" id="KW-1185">Reference proteome</keyword>
<evidence type="ECO:0000313" key="2">
    <source>
        <dbReference type="Proteomes" id="UP001148737"/>
    </source>
</evidence>
<dbReference type="EMBL" id="JANAKD010000583">
    <property type="protein sequence ID" value="KAJ3492583.1"/>
    <property type="molecule type" value="Genomic_DNA"/>
</dbReference>
<proteinExistence type="predicted"/>
<reference evidence="1" key="1">
    <citation type="submission" date="2022-07" db="EMBL/GenBank/DDBJ databases">
        <title>Genome Sequence of Lecanicillium saksenae.</title>
        <authorList>
            <person name="Buettner E."/>
        </authorList>
    </citation>
    <scope>NUCLEOTIDE SEQUENCE</scope>
    <source>
        <strain evidence="1">VT-O1</strain>
    </source>
</reference>
<comment type="caution">
    <text evidence="1">The sequence shown here is derived from an EMBL/GenBank/DDBJ whole genome shotgun (WGS) entry which is preliminary data.</text>
</comment>
<protein>
    <submittedName>
        <fullName evidence="1">Uncharacterized protein</fullName>
    </submittedName>
</protein>
<organism evidence="1 2">
    <name type="scientific">Lecanicillium saksenae</name>
    <dbReference type="NCBI Taxonomy" id="468837"/>
    <lineage>
        <taxon>Eukaryota</taxon>
        <taxon>Fungi</taxon>
        <taxon>Dikarya</taxon>
        <taxon>Ascomycota</taxon>
        <taxon>Pezizomycotina</taxon>
        <taxon>Sordariomycetes</taxon>
        <taxon>Hypocreomycetidae</taxon>
        <taxon>Hypocreales</taxon>
        <taxon>Cordycipitaceae</taxon>
        <taxon>Lecanicillium</taxon>
    </lineage>
</organism>
<dbReference type="Proteomes" id="UP001148737">
    <property type="component" value="Unassembled WGS sequence"/>
</dbReference>
<evidence type="ECO:0000313" key="1">
    <source>
        <dbReference type="EMBL" id="KAJ3492583.1"/>
    </source>
</evidence>